<comment type="caution">
    <text evidence="1">The sequence shown here is derived from an EMBL/GenBank/DDBJ whole genome shotgun (WGS) entry which is preliminary data.</text>
</comment>
<dbReference type="GeneID" id="25267454"/>
<dbReference type="InParanoid" id="A0A066V687"/>
<name>A0A066V687_TILAU</name>
<gene>
    <name evidence="1" type="ORF">K437DRAFT_41529</name>
</gene>
<sequence length="111" mass="12835">MSRLRALPRRLLSELRYSSKASKWKGAQCWRVETRRSGLWGLPVCGMVPWSQPTTAGEMGCTVPPRLLVVVCFETMFFFVLQKWMAVKLRDVRRQLVSPGSRRPKAVSRPW</sequence>
<accession>A0A066V687</accession>
<evidence type="ECO:0000313" key="1">
    <source>
        <dbReference type="EMBL" id="KDN37262.1"/>
    </source>
</evidence>
<dbReference type="EMBL" id="JMSN01000142">
    <property type="protein sequence ID" value="KDN37262.1"/>
    <property type="molecule type" value="Genomic_DNA"/>
</dbReference>
<proteinExistence type="predicted"/>
<dbReference type="Proteomes" id="UP000027361">
    <property type="component" value="Unassembled WGS sequence"/>
</dbReference>
<dbReference type="RefSeq" id="XP_013240327.1">
    <property type="nucleotide sequence ID" value="XM_013384873.1"/>
</dbReference>
<dbReference type="HOGENOM" id="CLU_2160160_0_0_1"/>
<organism evidence="1 2">
    <name type="scientific">Tilletiaria anomala (strain ATCC 24038 / CBS 436.72 / UBC 951)</name>
    <dbReference type="NCBI Taxonomy" id="1037660"/>
    <lineage>
        <taxon>Eukaryota</taxon>
        <taxon>Fungi</taxon>
        <taxon>Dikarya</taxon>
        <taxon>Basidiomycota</taxon>
        <taxon>Ustilaginomycotina</taxon>
        <taxon>Exobasidiomycetes</taxon>
        <taxon>Georgefischeriales</taxon>
        <taxon>Tilletiariaceae</taxon>
        <taxon>Tilletiaria</taxon>
    </lineage>
</organism>
<dbReference type="AlphaFoldDB" id="A0A066V687"/>
<evidence type="ECO:0000313" key="2">
    <source>
        <dbReference type="Proteomes" id="UP000027361"/>
    </source>
</evidence>
<protein>
    <submittedName>
        <fullName evidence="1">Uncharacterized protein</fullName>
    </submittedName>
</protein>
<keyword evidence="2" id="KW-1185">Reference proteome</keyword>
<reference evidence="1 2" key="1">
    <citation type="submission" date="2014-05" db="EMBL/GenBank/DDBJ databases">
        <title>Draft genome sequence of a rare smut relative, Tilletiaria anomala UBC 951.</title>
        <authorList>
            <consortium name="DOE Joint Genome Institute"/>
            <person name="Toome M."/>
            <person name="Kuo A."/>
            <person name="Henrissat B."/>
            <person name="Lipzen A."/>
            <person name="Tritt A."/>
            <person name="Yoshinaga Y."/>
            <person name="Zane M."/>
            <person name="Barry K."/>
            <person name="Grigoriev I.V."/>
            <person name="Spatafora J.W."/>
            <person name="Aimea M.C."/>
        </authorList>
    </citation>
    <scope>NUCLEOTIDE SEQUENCE [LARGE SCALE GENOMIC DNA]</scope>
    <source>
        <strain evidence="1 2">UBC 951</strain>
    </source>
</reference>